<dbReference type="InterPro" id="IPR023214">
    <property type="entry name" value="HAD_sf"/>
</dbReference>
<comment type="similarity">
    <text evidence="2 21">Belongs to the cation transport ATPase (P-type) (TC 3.A.3) family. Type IB subfamily.</text>
</comment>
<evidence type="ECO:0000256" key="3">
    <source>
        <dbReference type="ARBA" id="ARBA00012517"/>
    </source>
</evidence>
<keyword evidence="14" id="KW-1278">Translocase</keyword>
<evidence type="ECO:0000256" key="14">
    <source>
        <dbReference type="ARBA" id="ARBA00022967"/>
    </source>
</evidence>
<dbReference type="SFLD" id="SFLDF00027">
    <property type="entry name" value="p-type_atpase"/>
    <property type="match status" value="1"/>
</dbReference>
<evidence type="ECO:0000256" key="7">
    <source>
        <dbReference type="ARBA" id="ARBA00022692"/>
    </source>
</evidence>
<reference evidence="23 24" key="1">
    <citation type="submission" date="2012-05" db="EMBL/GenBank/DDBJ databases">
        <title>The Genome Sequence of Sutterella wadsworthensis 2_1_59BFAA.</title>
        <authorList>
            <consortium name="The Broad Institute Genome Sequencing Platform"/>
            <person name="Earl A."/>
            <person name="Ward D."/>
            <person name="Feldgarden M."/>
            <person name="Gevers D."/>
            <person name="Daigneault M."/>
            <person name="Strauss J."/>
            <person name="Allen-Vercoe E."/>
            <person name="Walker B."/>
            <person name="Young S.K."/>
            <person name="Zeng Q."/>
            <person name="Gargeya S."/>
            <person name="Fitzgerald M."/>
            <person name="Haas B."/>
            <person name="Abouelleil A."/>
            <person name="Alvarado L."/>
            <person name="Arachchi H.M."/>
            <person name="Berlin A.M."/>
            <person name="Chapman S.B."/>
            <person name="Goldberg J."/>
            <person name="Griggs A."/>
            <person name="Gujja S."/>
            <person name="Hansen M."/>
            <person name="Howarth C."/>
            <person name="Imamovic A."/>
            <person name="Larimer J."/>
            <person name="McCowen C."/>
            <person name="Montmayeur A."/>
            <person name="Murphy C."/>
            <person name="Neiman D."/>
            <person name="Pearson M."/>
            <person name="Priest M."/>
            <person name="Roberts A."/>
            <person name="Saif S."/>
            <person name="Shea T."/>
            <person name="Sisk P."/>
            <person name="Sykes S."/>
            <person name="Wortman J."/>
            <person name="Nusbaum C."/>
            <person name="Birren B."/>
        </authorList>
    </citation>
    <scope>NUCLEOTIDE SEQUENCE [LARGE SCALE GENOMIC DNA]</scope>
    <source>
        <strain evidence="23 24">2_1_59BFAA</strain>
    </source>
</reference>
<dbReference type="Pfam" id="PF00122">
    <property type="entry name" value="E1-E2_ATPase"/>
    <property type="match status" value="1"/>
</dbReference>
<dbReference type="GO" id="GO:0140581">
    <property type="term" value="F:P-type monovalent copper transporter activity"/>
    <property type="evidence" value="ECO:0007669"/>
    <property type="project" value="UniProtKB-EC"/>
</dbReference>
<dbReference type="Proteomes" id="UP000005835">
    <property type="component" value="Unassembled WGS sequence"/>
</dbReference>
<dbReference type="InterPro" id="IPR044492">
    <property type="entry name" value="P_typ_ATPase_HD_dom"/>
</dbReference>
<dbReference type="InterPro" id="IPR008250">
    <property type="entry name" value="ATPase_P-typ_transduc_dom_A_sf"/>
</dbReference>
<dbReference type="Gene3D" id="2.70.150.10">
    <property type="entry name" value="Calcium-transporting ATPase, cytoplasmic transduction domain A"/>
    <property type="match status" value="1"/>
</dbReference>
<keyword evidence="5 21" id="KW-1003">Cell membrane</keyword>
<dbReference type="PRINTS" id="PR00119">
    <property type="entry name" value="CATATPASE"/>
</dbReference>
<dbReference type="SUPFAM" id="SSF81665">
    <property type="entry name" value="Calcium ATPase, transmembrane domain M"/>
    <property type="match status" value="1"/>
</dbReference>
<keyword evidence="7 21" id="KW-0812">Transmembrane</keyword>
<dbReference type="PATRIC" id="fig|742823.3.peg.1981"/>
<dbReference type="GO" id="GO:0005524">
    <property type="term" value="F:ATP binding"/>
    <property type="evidence" value="ECO:0007669"/>
    <property type="project" value="UniProtKB-UniRule"/>
</dbReference>
<keyword evidence="10 21" id="KW-0547">Nucleotide-binding</keyword>
<evidence type="ECO:0000256" key="15">
    <source>
        <dbReference type="ARBA" id="ARBA00022989"/>
    </source>
</evidence>
<dbReference type="EMBL" id="ADMG01000042">
    <property type="protein sequence ID" value="EKB30455.1"/>
    <property type="molecule type" value="Genomic_DNA"/>
</dbReference>
<dbReference type="Gene3D" id="3.40.1110.10">
    <property type="entry name" value="Calcium-transporting ATPase, cytoplasmic domain N"/>
    <property type="match status" value="1"/>
</dbReference>
<dbReference type="FunFam" id="2.70.150.10:FF:000020">
    <property type="entry name" value="Copper-exporting P-type ATPase A"/>
    <property type="match status" value="1"/>
</dbReference>
<comment type="subcellular location">
    <subcellularLocation>
        <location evidence="1">Cell membrane</location>
        <topology evidence="1">Multi-pass membrane protein</topology>
    </subcellularLocation>
</comment>
<dbReference type="SUPFAM" id="SSF81653">
    <property type="entry name" value="Calcium ATPase, transduction domain A"/>
    <property type="match status" value="1"/>
</dbReference>
<feature type="domain" description="HMA" evidence="22">
    <location>
        <begin position="779"/>
        <end position="844"/>
    </location>
</feature>
<evidence type="ECO:0000256" key="17">
    <source>
        <dbReference type="ARBA" id="ARBA00023065"/>
    </source>
</evidence>
<dbReference type="InterPro" id="IPR059000">
    <property type="entry name" value="ATPase_P-type_domA"/>
</dbReference>
<keyword evidence="4" id="KW-0813">Transport</keyword>
<dbReference type="CDD" id="cd00371">
    <property type="entry name" value="HMA"/>
    <property type="match status" value="2"/>
</dbReference>
<feature type="transmembrane region" description="Helical" evidence="21">
    <location>
        <begin position="361"/>
        <end position="383"/>
    </location>
</feature>
<evidence type="ECO:0000256" key="19">
    <source>
        <dbReference type="ARBA" id="ARBA00033239"/>
    </source>
</evidence>
<dbReference type="GO" id="GO:0043682">
    <property type="term" value="F:P-type divalent copper transporter activity"/>
    <property type="evidence" value="ECO:0007669"/>
    <property type="project" value="TreeGrafter"/>
</dbReference>
<evidence type="ECO:0000313" key="24">
    <source>
        <dbReference type="Proteomes" id="UP000005835"/>
    </source>
</evidence>
<keyword evidence="16" id="KW-0186">Copper</keyword>
<dbReference type="STRING" id="742823.HMPREF9465_01983"/>
<organism evidence="23 24">
    <name type="scientific">Sutterella wadsworthensis 2_1_59BFAA</name>
    <dbReference type="NCBI Taxonomy" id="742823"/>
    <lineage>
        <taxon>Bacteria</taxon>
        <taxon>Pseudomonadati</taxon>
        <taxon>Pseudomonadota</taxon>
        <taxon>Betaproteobacteria</taxon>
        <taxon>Burkholderiales</taxon>
        <taxon>Sutterellaceae</taxon>
        <taxon>Sutterella</taxon>
    </lineage>
</organism>
<gene>
    <name evidence="23" type="ORF">HMPREF9465_01983</name>
</gene>
<evidence type="ECO:0000313" key="23">
    <source>
        <dbReference type="EMBL" id="EKB30455.1"/>
    </source>
</evidence>
<name>K1JFR9_9BURK</name>
<dbReference type="PROSITE" id="PS01047">
    <property type="entry name" value="HMA_1"/>
    <property type="match status" value="2"/>
</dbReference>
<evidence type="ECO:0000256" key="4">
    <source>
        <dbReference type="ARBA" id="ARBA00022448"/>
    </source>
</evidence>
<dbReference type="InterPro" id="IPR023298">
    <property type="entry name" value="ATPase_P-typ_TM_dom_sf"/>
</dbReference>
<dbReference type="PRINTS" id="PR00943">
    <property type="entry name" value="CUATPASE"/>
</dbReference>
<dbReference type="FunFam" id="3.40.50.1000:FF:000144">
    <property type="entry name" value="copper-transporting ATPase 1 isoform X2"/>
    <property type="match status" value="1"/>
</dbReference>
<evidence type="ECO:0000259" key="22">
    <source>
        <dbReference type="PROSITE" id="PS50846"/>
    </source>
</evidence>
<dbReference type="OrthoDB" id="8552908at2"/>
<dbReference type="InterPro" id="IPR036163">
    <property type="entry name" value="HMA_dom_sf"/>
</dbReference>
<keyword evidence="6" id="KW-0597">Phosphoprotein</keyword>
<keyword evidence="18 21" id="KW-0472">Membrane</keyword>
<dbReference type="NCBIfam" id="TIGR01525">
    <property type="entry name" value="ATPase-IB_hvy"/>
    <property type="match status" value="1"/>
</dbReference>
<evidence type="ECO:0000256" key="20">
    <source>
        <dbReference type="ARBA" id="ARBA00049289"/>
    </source>
</evidence>
<evidence type="ECO:0000256" key="11">
    <source>
        <dbReference type="ARBA" id="ARBA00022796"/>
    </source>
</evidence>
<feature type="transmembrane region" description="Helical" evidence="21">
    <location>
        <begin position="389"/>
        <end position="410"/>
    </location>
</feature>
<feature type="transmembrane region" description="Helical" evidence="21">
    <location>
        <begin position="208"/>
        <end position="227"/>
    </location>
</feature>
<keyword evidence="9" id="KW-0677">Repeat</keyword>
<feature type="transmembrane region" description="Helical" evidence="21">
    <location>
        <begin position="99"/>
        <end position="119"/>
    </location>
</feature>
<dbReference type="GO" id="GO:0055070">
    <property type="term" value="P:copper ion homeostasis"/>
    <property type="evidence" value="ECO:0007669"/>
    <property type="project" value="TreeGrafter"/>
</dbReference>
<dbReference type="InterPro" id="IPR006121">
    <property type="entry name" value="HMA_dom"/>
</dbReference>
<keyword evidence="15 21" id="KW-1133">Transmembrane helix</keyword>
<dbReference type="PANTHER" id="PTHR43520">
    <property type="entry name" value="ATP7, ISOFORM B"/>
    <property type="match status" value="1"/>
</dbReference>
<evidence type="ECO:0000256" key="1">
    <source>
        <dbReference type="ARBA" id="ARBA00004651"/>
    </source>
</evidence>
<accession>K1JFR9</accession>
<dbReference type="EC" id="7.2.2.8" evidence="3"/>
<feature type="domain" description="HMA" evidence="22">
    <location>
        <begin position="2"/>
        <end position="68"/>
    </location>
</feature>
<evidence type="ECO:0000256" key="16">
    <source>
        <dbReference type="ARBA" id="ARBA00023008"/>
    </source>
</evidence>
<dbReference type="Gene3D" id="3.30.70.100">
    <property type="match status" value="2"/>
</dbReference>
<evidence type="ECO:0000256" key="10">
    <source>
        <dbReference type="ARBA" id="ARBA00022741"/>
    </source>
</evidence>
<proteinExistence type="inferred from homology"/>
<keyword evidence="13" id="KW-0460">Magnesium</keyword>
<keyword evidence="17" id="KW-0406">Ion transport</keyword>
<dbReference type="InterPro" id="IPR018303">
    <property type="entry name" value="ATPase_P-typ_P_site"/>
</dbReference>
<dbReference type="SFLD" id="SFLDG00002">
    <property type="entry name" value="C1.7:_P-type_atpase_like"/>
    <property type="match status" value="1"/>
</dbReference>
<dbReference type="PROSITE" id="PS00154">
    <property type="entry name" value="ATPASE_E1_E2"/>
    <property type="match status" value="1"/>
</dbReference>
<dbReference type="GO" id="GO:0005507">
    <property type="term" value="F:copper ion binding"/>
    <property type="evidence" value="ECO:0007669"/>
    <property type="project" value="InterPro"/>
</dbReference>
<dbReference type="GO" id="GO:0016887">
    <property type="term" value="F:ATP hydrolysis activity"/>
    <property type="evidence" value="ECO:0007669"/>
    <property type="project" value="InterPro"/>
</dbReference>
<dbReference type="Pfam" id="PF00403">
    <property type="entry name" value="HMA"/>
    <property type="match status" value="2"/>
</dbReference>
<dbReference type="PROSITE" id="PS50846">
    <property type="entry name" value="HMA_2"/>
    <property type="match status" value="2"/>
</dbReference>
<dbReference type="InterPro" id="IPR023299">
    <property type="entry name" value="ATPase_P-typ_cyto_dom_N"/>
</dbReference>
<evidence type="ECO:0000256" key="21">
    <source>
        <dbReference type="RuleBase" id="RU362081"/>
    </source>
</evidence>
<dbReference type="RefSeq" id="WP_005436641.1">
    <property type="nucleotide sequence ID" value="NZ_JH815519.1"/>
</dbReference>
<feature type="transmembrane region" description="Helical" evidence="21">
    <location>
        <begin position="705"/>
        <end position="727"/>
    </location>
</feature>
<dbReference type="GO" id="GO:0005886">
    <property type="term" value="C:plasma membrane"/>
    <property type="evidence" value="ECO:0007669"/>
    <property type="project" value="UniProtKB-SubCell"/>
</dbReference>
<dbReference type="AlphaFoldDB" id="K1JFR9"/>
<keyword evidence="11" id="KW-0187">Copper transport</keyword>
<evidence type="ECO:0000256" key="2">
    <source>
        <dbReference type="ARBA" id="ARBA00006024"/>
    </source>
</evidence>
<comment type="catalytic activity">
    <reaction evidence="20">
        <text>Cu(+)(in) + ATP + H2O = Cu(+)(out) + ADP + phosphate + H(+)</text>
        <dbReference type="Rhea" id="RHEA:25792"/>
        <dbReference type="ChEBI" id="CHEBI:15377"/>
        <dbReference type="ChEBI" id="CHEBI:15378"/>
        <dbReference type="ChEBI" id="CHEBI:30616"/>
        <dbReference type="ChEBI" id="CHEBI:43474"/>
        <dbReference type="ChEBI" id="CHEBI:49552"/>
        <dbReference type="ChEBI" id="CHEBI:456216"/>
        <dbReference type="EC" id="7.2.2.8"/>
    </reaction>
</comment>
<dbReference type="NCBIfam" id="TIGR01494">
    <property type="entry name" value="ATPase_P-type"/>
    <property type="match status" value="1"/>
</dbReference>
<dbReference type="eggNOG" id="COG2217">
    <property type="taxonomic scope" value="Bacteria"/>
</dbReference>
<feature type="transmembrane region" description="Helical" evidence="21">
    <location>
        <begin position="170"/>
        <end position="188"/>
    </location>
</feature>
<evidence type="ECO:0000256" key="12">
    <source>
        <dbReference type="ARBA" id="ARBA00022840"/>
    </source>
</evidence>
<keyword evidence="12 21" id="KW-0067">ATP-binding</keyword>
<sequence length="849" mass="87143">METRQFNVTGMSCAACSSRVEKAVCALRGVSAAEVNLLTNSLKATFDEGVLGVEDIERAVEDAGYGASEKGFAGRGRTAAATAPEADAEAAAEAVRVRLIWSFALLAPLMWLSMGPMAGLPVPVMLTGAQGAPMMAFTQFLLTLPIVLLNRRYFTGGLRALVNRAPNMDSLIAVGSGTALLFGVYVIYRLLAAQAAGDEAALHHFAHSLYFEGAATIVTLISLGKFFEARAKRRTTEAVTALMKLAPPTALVVRDGAEVRIGTDEVASGDIVVVKTGETVPVDGVILEGTALLNESALTGESLPVTRGPGEAVTGVTLLAAGAFRMRATRVGDDTVLAGIIRLVEEATASKAPVARLADKVSGIFVPVVMTIALVSGLVWYWIGGDLEFALNAAVSVLVISCPCALGLATPTAVMVGMGRGAGMGVLFKSAEALEVFSGLKTVVFDKTGTLTEGRPVVTKVAAAVPGLETVVMLVAAALEKPSEHPLAQAVLAEAEARGLTAQDVDEFEQIPGGGLRGLMSGTPVAAGNARLMETLGLEVPEALSALALAEASQGATPLFIASAGSVIGIIAVADRVRPESRAAVSALRGRGLRVVMLTGDNRRTAEAVGARLGIASEDIVADVRPAEKAAHVKALQADGPCAMVGDGVNDAPALAQADAGVAVGGGTDAARASADVVLMRDSPEGVVGAVDLSRAVMRNIRQNLFWAFAYNVIGIPIAAGVLYPMFGLLLNPMIAAAAMSMSSVSVVTNALRLRFFKAPVLVSDSGTDGASTTGSSMMEKVIHIEGMHCGHCTAAVEKALRALPGVESAVADLEKKEARVKAAAGVSDVMLSAVVTGAGFKVTGIDTL</sequence>
<dbReference type="InterPro" id="IPR006122">
    <property type="entry name" value="HMA_Cu_ion-bd"/>
</dbReference>
<dbReference type="NCBIfam" id="TIGR00003">
    <property type="entry name" value="copper ion binding protein"/>
    <property type="match status" value="1"/>
</dbReference>
<evidence type="ECO:0000256" key="6">
    <source>
        <dbReference type="ARBA" id="ARBA00022553"/>
    </source>
</evidence>
<dbReference type="FunFam" id="3.30.70.100:FF:000005">
    <property type="entry name" value="Copper-exporting P-type ATPase A"/>
    <property type="match status" value="1"/>
</dbReference>
<keyword evidence="8 21" id="KW-0479">Metal-binding</keyword>
<dbReference type="InterPro" id="IPR036412">
    <property type="entry name" value="HAD-like_sf"/>
</dbReference>
<evidence type="ECO:0000256" key="5">
    <source>
        <dbReference type="ARBA" id="ARBA00022475"/>
    </source>
</evidence>
<dbReference type="CDD" id="cd02094">
    <property type="entry name" value="P-type_ATPase_Cu-like"/>
    <property type="match status" value="1"/>
</dbReference>
<dbReference type="NCBIfam" id="TIGR01511">
    <property type="entry name" value="ATPase-IB1_Cu"/>
    <property type="match status" value="1"/>
</dbReference>
<dbReference type="HOGENOM" id="CLU_001771_0_3_4"/>
<keyword evidence="24" id="KW-1185">Reference proteome</keyword>
<dbReference type="InterPro" id="IPR027256">
    <property type="entry name" value="P-typ_ATPase_IB"/>
</dbReference>
<evidence type="ECO:0000256" key="9">
    <source>
        <dbReference type="ARBA" id="ARBA00022737"/>
    </source>
</evidence>
<feature type="transmembrane region" description="Helical" evidence="21">
    <location>
        <begin position="131"/>
        <end position="149"/>
    </location>
</feature>
<dbReference type="SFLD" id="SFLDS00003">
    <property type="entry name" value="Haloacid_Dehalogenase"/>
    <property type="match status" value="1"/>
</dbReference>
<dbReference type="PANTHER" id="PTHR43520:SF8">
    <property type="entry name" value="P-TYPE CU(+) TRANSPORTER"/>
    <property type="match status" value="1"/>
</dbReference>
<evidence type="ECO:0000256" key="18">
    <source>
        <dbReference type="ARBA" id="ARBA00023136"/>
    </source>
</evidence>
<dbReference type="Gene3D" id="3.40.50.1000">
    <property type="entry name" value="HAD superfamily/HAD-like"/>
    <property type="match status" value="1"/>
</dbReference>
<dbReference type="GO" id="GO:0060003">
    <property type="term" value="P:copper ion export"/>
    <property type="evidence" value="ECO:0007669"/>
    <property type="project" value="UniProtKB-ARBA"/>
</dbReference>
<protein>
    <recommendedName>
        <fullName evidence="3">P-type Cu(+) transporter</fullName>
        <ecNumber evidence="3">7.2.2.8</ecNumber>
    </recommendedName>
    <alternativeName>
        <fullName evidence="19">Cu(+)-exporting ATPase</fullName>
    </alternativeName>
</protein>
<evidence type="ECO:0000256" key="13">
    <source>
        <dbReference type="ARBA" id="ARBA00022842"/>
    </source>
</evidence>
<dbReference type="InterPro" id="IPR017969">
    <property type="entry name" value="Heavy-metal-associated_CS"/>
</dbReference>
<evidence type="ECO:0000256" key="8">
    <source>
        <dbReference type="ARBA" id="ARBA00022723"/>
    </source>
</evidence>
<dbReference type="SUPFAM" id="SSF55008">
    <property type="entry name" value="HMA, heavy metal-associated domain"/>
    <property type="match status" value="2"/>
</dbReference>
<dbReference type="InterPro" id="IPR001757">
    <property type="entry name" value="P_typ_ATPase"/>
</dbReference>
<dbReference type="SUPFAM" id="SSF56784">
    <property type="entry name" value="HAD-like"/>
    <property type="match status" value="1"/>
</dbReference>
<comment type="caution">
    <text evidence="23">The sequence shown here is derived from an EMBL/GenBank/DDBJ whole genome shotgun (WGS) entry which is preliminary data.</text>
</comment>
<dbReference type="Pfam" id="PF00702">
    <property type="entry name" value="Hydrolase"/>
    <property type="match status" value="1"/>
</dbReference>